<keyword evidence="3 5" id="KW-0862">Zinc</keyword>
<comment type="caution">
    <text evidence="8">The sequence shown here is derived from an EMBL/GenBank/DDBJ whole genome shotgun (WGS) entry which is preliminary data.</text>
</comment>
<evidence type="ECO:0000256" key="5">
    <source>
        <dbReference type="PROSITE-ProRule" id="PRU00125"/>
    </source>
</evidence>
<evidence type="ECO:0000256" key="6">
    <source>
        <dbReference type="SAM" id="MobiDB-lite"/>
    </source>
</evidence>
<keyword evidence="4 5" id="KW-0440">LIM domain</keyword>
<name>A0A427YSC9_9TREE</name>
<feature type="compositionally biased region" description="Low complexity" evidence="6">
    <location>
        <begin position="466"/>
        <end position="481"/>
    </location>
</feature>
<dbReference type="Gene3D" id="2.10.110.10">
    <property type="entry name" value="Cysteine Rich Protein"/>
    <property type="match status" value="2"/>
</dbReference>
<dbReference type="GO" id="GO:0030695">
    <property type="term" value="F:GTPase regulator activity"/>
    <property type="evidence" value="ECO:0007669"/>
    <property type="project" value="UniProtKB-ARBA"/>
</dbReference>
<feature type="compositionally biased region" description="Low complexity" evidence="6">
    <location>
        <begin position="370"/>
        <end position="383"/>
    </location>
</feature>
<dbReference type="Pfam" id="PF00412">
    <property type="entry name" value="LIM"/>
    <property type="match status" value="1"/>
</dbReference>
<dbReference type="SUPFAM" id="SSF57716">
    <property type="entry name" value="Glucocorticoid receptor-like (DNA-binding domain)"/>
    <property type="match status" value="2"/>
</dbReference>
<dbReference type="PANTHER" id="PTHR24205">
    <property type="entry name" value="FOUR AND A HALF LIM DOMAINS PROTEIN"/>
    <property type="match status" value="1"/>
</dbReference>
<dbReference type="PROSITE" id="PS50023">
    <property type="entry name" value="LIM_DOMAIN_2"/>
    <property type="match status" value="1"/>
</dbReference>
<evidence type="ECO:0000259" key="7">
    <source>
        <dbReference type="PROSITE" id="PS50023"/>
    </source>
</evidence>
<feature type="compositionally biased region" description="Low complexity" evidence="6">
    <location>
        <begin position="80"/>
        <end position="100"/>
    </location>
</feature>
<dbReference type="PANTHER" id="PTHR24205:SF16">
    <property type="entry name" value="GH01042P-RELATED"/>
    <property type="match status" value="1"/>
</dbReference>
<keyword evidence="9" id="KW-1185">Reference proteome</keyword>
<dbReference type="CDD" id="cd08368">
    <property type="entry name" value="LIM"/>
    <property type="match status" value="1"/>
</dbReference>
<proteinExistence type="predicted"/>
<feature type="region of interest" description="Disordered" evidence="6">
    <location>
        <begin position="40"/>
        <end position="146"/>
    </location>
</feature>
<evidence type="ECO:0000256" key="2">
    <source>
        <dbReference type="ARBA" id="ARBA00022737"/>
    </source>
</evidence>
<feature type="compositionally biased region" description="Pro residues" evidence="6">
    <location>
        <begin position="122"/>
        <end position="134"/>
    </location>
</feature>
<feature type="compositionally biased region" description="Low complexity" evidence="6">
    <location>
        <begin position="579"/>
        <end position="589"/>
    </location>
</feature>
<keyword evidence="2" id="KW-0677">Repeat</keyword>
<organism evidence="8 9">
    <name type="scientific">Saitozyma podzolica</name>
    <dbReference type="NCBI Taxonomy" id="1890683"/>
    <lineage>
        <taxon>Eukaryota</taxon>
        <taxon>Fungi</taxon>
        <taxon>Dikarya</taxon>
        <taxon>Basidiomycota</taxon>
        <taxon>Agaricomycotina</taxon>
        <taxon>Tremellomycetes</taxon>
        <taxon>Tremellales</taxon>
        <taxon>Trimorphomycetaceae</taxon>
        <taxon>Saitozyma</taxon>
    </lineage>
</organism>
<protein>
    <recommendedName>
        <fullName evidence="7">LIM zinc-binding domain-containing protein</fullName>
    </recommendedName>
</protein>
<dbReference type="GO" id="GO:0005634">
    <property type="term" value="C:nucleus"/>
    <property type="evidence" value="ECO:0007669"/>
    <property type="project" value="TreeGrafter"/>
</dbReference>
<dbReference type="EMBL" id="RSCD01000003">
    <property type="protein sequence ID" value="RSH93982.1"/>
    <property type="molecule type" value="Genomic_DNA"/>
</dbReference>
<evidence type="ECO:0000256" key="1">
    <source>
        <dbReference type="ARBA" id="ARBA00022723"/>
    </source>
</evidence>
<feature type="compositionally biased region" description="Basic and acidic residues" evidence="6">
    <location>
        <begin position="525"/>
        <end position="536"/>
    </location>
</feature>
<dbReference type="InterPro" id="IPR001781">
    <property type="entry name" value="Znf_LIM"/>
</dbReference>
<dbReference type="PROSITE" id="PS00478">
    <property type="entry name" value="LIM_DOMAIN_1"/>
    <property type="match status" value="1"/>
</dbReference>
<dbReference type="FunFam" id="2.10.110.10:FF:000105">
    <property type="entry name" value="Similar to LIM domain-containing protein"/>
    <property type="match status" value="1"/>
</dbReference>
<gene>
    <name evidence="8" type="ORF">EHS25_006635</name>
</gene>
<dbReference type="SMART" id="SM00132">
    <property type="entry name" value="LIM"/>
    <property type="match status" value="1"/>
</dbReference>
<evidence type="ECO:0000256" key="4">
    <source>
        <dbReference type="ARBA" id="ARBA00023038"/>
    </source>
</evidence>
<keyword evidence="1 5" id="KW-0479">Metal-binding</keyword>
<dbReference type="GO" id="GO:0003712">
    <property type="term" value="F:transcription coregulator activity"/>
    <property type="evidence" value="ECO:0007669"/>
    <property type="project" value="TreeGrafter"/>
</dbReference>
<feature type="compositionally biased region" description="Polar residues" evidence="6">
    <location>
        <begin position="307"/>
        <end position="317"/>
    </location>
</feature>
<dbReference type="GO" id="GO:0046872">
    <property type="term" value="F:metal ion binding"/>
    <property type="evidence" value="ECO:0007669"/>
    <property type="project" value="UniProtKB-KW"/>
</dbReference>
<evidence type="ECO:0000313" key="8">
    <source>
        <dbReference type="EMBL" id="RSH93982.1"/>
    </source>
</evidence>
<accession>A0A427YSC9</accession>
<evidence type="ECO:0000313" key="9">
    <source>
        <dbReference type="Proteomes" id="UP000279259"/>
    </source>
</evidence>
<feature type="region of interest" description="Disordered" evidence="6">
    <location>
        <begin position="224"/>
        <end position="618"/>
    </location>
</feature>
<reference evidence="8 9" key="1">
    <citation type="submission" date="2018-11" db="EMBL/GenBank/DDBJ databases">
        <title>Genome sequence of Saitozyma podzolica DSM 27192.</title>
        <authorList>
            <person name="Aliyu H."/>
            <person name="Gorte O."/>
            <person name="Ochsenreither K."/>
        </authorList>
    </citation>
    <scope>NUCLEOTIDE SEQUENCE [LARGE SCALE GENOMIC DNA]</scope>
    <source>
        <strain evidence="8 9">DSM 27192</strain>
    </source>
</reference>
<evidence type="ECO:0000256" key="3">
    <source>
        <dbReference type="ARBA" id="ARBA00022833"/>
    </source>
</evidence>
<feature type="domain" description="LIM zinc-binding" evidence="7">
    <location>
        <begin position="657"/>
        <end position="720"/>
    </location>
</feature>
<dbReference type="STRING" id="1890683.A0A427YSC9"/>
<feature type="compositionally biased region" description="Polar residues" evidence="6">
    <location>
        <begin position="108"/>
        <end position="119"/>
    </location>
</feature>
<dbReference type="AlphaFoldDB" id="A0A427YSC9"/>
<dbReference type="Proteomes" id="UP000279259">
    <property type="component" value="Unassembled WGS sequence"/>
</dbReference>
<sequence>MSLLAPRPAEERASVVLPSITCSSCGAPIPLSSMGDHVCRPSQSAVPRMIPRPPQLIIPSSSRAGPSNYGPRSAGPEPSPALSRPYASSSSSRGASPASLNVPLHVPSPNQLSPHSQVPSPAFGPPSTPSPTNPFFPHSASSQGSGTVVHGLGLGVGTPQGPYPTDAPLPAGVHDPMTSMPNTMSGGGAGMAGVGRRAFAAAAWGVTASVALARSAARAQEQAALIPESASTQRTVSPAPPPAPLSASQAHPPPQPWNSRPDASPREPPLLPKVPLSGRQRSGTVSAAIQAAPAPRPPSPQRAPSAMSQRSAAGPSQHSRKESVVSSTSSRRCDAGGDSVVQLLKARAQGEREASKQSTKPFFDRVKQLTASSTGSTSPSATTNPMGGFGMSRQGSNDGMASAELELVESPQQTTFNLSDEDDDLGPGSALPWATPSLAISPQIPPPMTRQHSAPLMHERQATNASESSSLSSSSSRSGRFGRSGGGSAESELVVTPSQSWEGLVDGAAGERDAGRRGLGIEGLDTNRDILEQIGEKEEEDEGDRVVFGALSPKPKQGISVPRNHPPPFKHSHSTSTIASARPEPSPSDSRPDLQARSSTAPVTDMKRSGSSSTTSSAERRRKECVKCGELVGGSKRFVERDGIILCEKDWKKLYLPSCRRCSLPIEKSAVSSSDGQLKGKWHRHCFTCTKCDQPFQGDSFYVLGGKPWCQQHYHEENGTLCASASCRQPIEGPCILTPQPNQQRFHPGHLRCDHRGGVSGAQTCREPMDEYYEVADGRYCERHVGDAMWRDGKADRRAEKRRTRMVDLPVGGF</sequence>
<dbReference type="OrthoDB" id="1112565at2759"/>
<dbReference type="CDD" id="cd09397">
    <property type="entry name" value="LIM1_UF1"/>
    <property type="match status" value="1"/>
</dbReference>